<dbReference type="HOGENOM" id="CLU_045683_0_1_4"/>
<protein>
    <submittedName>
        <fullName evidence="3">Uncharacterized protein conserved in bacteria</fullName>
    </submittedName>
</protein>
<keyword evidence="2" id="KW-0732">Signal</keyword>
<dbReference type="STRING" id="1458425.SRAA_1234"/>
<dbReference type="InterPro" id="IPR005064">
    <property type="entry name" value="BUG"/>
</dbReference>
<dbReference type="PANTHER" id="PTHR42928">
    <property type="entry name" value="TRICARBOXYLATE-BINDING PROTEIN"/>
    <property type="match status" value="1"/>
</dbReference>
<proteinExistence type="inferred from homology"/>
<evidence type="ECO:0000313" key="3">
    <source>
        <dbReference type="EMBL" id="BAO81088.1"/>
    </source>
</evidence>
<dbReference type="Gene3D" id="3.40.190.10">
    <property type="entry name" value="Periplasmic binding protein-like II"/>
    <property type="match status" value="1"/>
</dbReference>
<dbReference type="OrthoDB" id="8678477at2"/>
<dbReference type="EMBL" id="AP014568">
    <property type="protein sequence ID" value="BAO81088.1"/>
    <property type="molecule type" value="Genomic_DNA"/>
</dbReference>
<dbReference type="PANTHER" id="PTHR42928:SF5">
    <property type="entry name" value="BLR1237 PROTEIN"/>
    <property type="match status" value="1"/>
</dbReference>
<evidence type="ECO:0000313" key="4">
    <source>
        <dbReference type="Proteomes" id="UP000067461"/>
    </source>
</evidence>
<dbReference type="RefSeq" id="WP_045531505.1">
    <property type="nucleotide sequence ID" value="NZ_AP014568.1"/>
</dbReference>
<feature type="signal peptide" evidence="2">
    <location>
        <begin position="1"/>
        <end position="24"/>
    </location>
</feature>
<evidence type="ECO:0000256" key="1">
    <source>
        <dbReference type="ARBA" id="ARBA00006987"/>
    </source>
</evidence>
<feature type="chain" id="PRO_5001584995" evidence="2">
    <location>
        <begin position="25"/>
        <end position="325"/>
    </location>
</feature>
<dbReference type="Proteomes" id="UP000067461">
    <property type="component" value="Chromosome"/>
</dbReference>
<dbReference type="PIRSF" id="PIRSF017082">
    <property type="entry name" value="YflP"/>
    <property type="match status" value="1"/>
</dbReference>
<dbReference type="Gene3D" id="3.40.190.150">
    <property type="entry name" value="Bordetella uptake gene, domain 1"/>
    <property type="match status" value="1"/>
</dbReference>
<dbReference type="AlphaFoldDB" id="A0A060NNH7"/>
<sequence>MQRRTLMGAAGLASMLTASGRAWARAFPSRSLRLIVPFTPGGSADMVARSVATPLAALLGQSVAVDNRTGAGGAIGTHEVARAAPDGYTLGLSAVSTLATNPAFIPNTPYHPVNDFTPIINLVVIPLVLAVHPSFPARDFDSFLREVRRHPGRYSYATPGTGTLLHLLGELIELESRIFMVHIPYRGTAPALVDVKAGRVPIIFDALPGVMPHIQPGGRLIPLAVASPQRLAQLPQVPTFAEVGLPIANRGGFFGLIGPRGLPGEVVQRIHSDTVRVLADPALRQRLEDAGAPVVGSTPEQFAEQIRFEFDFYTRLVQRTGIRPD</sequence>
<gene>
    <name evidence="3" type="ORF">SRAA_1234</name>
</gene>
<name>A0A060NNH7_9BURK</name>
<dbReference type="Pfam" id="PF03401">
    <property type="entry name" value="TctC"/>
    <property type="match status" value="1"/>
</dbReference>
<comment type="similarity">
    <text evidence="1">Belongs to the UPF0065 (bug) family.</text>
</comment>
<evidence type="ECO:0000256" key="2">
    <source>
        <dbReference type="SAM" id="SignalP"/>
    </source>
</evidence>
<dbReference type="KEGG" id="cbaa:SRAA_1234"/>
<accession>A0A060NNH7</accession>
<keyword evidence="4" id="KW-1185">Reference proteome</keyword>
<dbReference type="InterPro" id="IPR042100">
    <property type="entry name" value="Bug_dom1"/>
</dbReference>
<reference evidence="3 4" key="1">
    <citation type="journal article" date="2014" name="Nat. Commun.">
        <title>Physiological and genomic features of highly alkaliphilic hydrogen-utilizing Betaproteobacteria from a continental serpentinizing site.</title>
        <authorList>
            <person name="Suzuki S."/>
            <person name="Kuenen J.G."/>
            <person name="Schipper K."/>
            <person name="van der Velde S."/>
            <person name="Ishii S."/>
            <person name="Wu A."/>
            <person name="Sorokin D.Y."/>
            <person name="Tenney A."/>
            <person name="Meng X.Y."/>
            <person name="Morrill P.L."/>
            <person name="Kamagata Y."/>
            <person name="Muyzer G."/>
            <person name="Nealson K.H."/>
        </authorList>
    </citation>
    <scope>NUCLEOTIDE SEQUENCE [LARGE SCALE GENOMIC DNA]</scope>
    <source>
        <strain evidence="3 4">A1</strain>
    </source>
</reference>
<organism evidence="3 4">
    <name type="scientific">Serpentinimonas raichei</name>
    <dbReference type="NCBI Taxonomy" id="1458425"/>
    <lineage>
        <taxon>Bacteria</taxon>
        <taxon>Pseudomonadati</taxon>
        <taxon>Pseudomonadota</taxon>
        <taxon>Betaproteobacteria</taxon>
        <taxon>Burkholderiales</taxon>
        <taxon>Comamonadaceae</taxon>
        <taxon>Serpentinimonas</taxon>
    </lineage>
</organism>